<dbReference type="GO" id="GO:0006281">
    <property type="term" value="P:DNA repair"/>
    <property type="evidence" value="ECO:0007669"/>
    <property type="project" value="UniProtKB-KW"/>
</dbReference>
<dbReference type="GO" id="GO:0045739">
    <property type="term" value="P:positive regulation of DNA repair"/>
    <property type="evidence" value="ECO:0007669"/>
    <property type="project" value="InterPro"/>
</dbReference>
<dbReference type="Proteomes" id="UP001180020">
    <property type="component" value="Unassembled WGS sequence"/>
</dbReference>
<organism evidence="7 8">
    <name type="scientific">Acorus calamus</name>
    <name type="common">Sweet flag</name>
    <dbReference type="NCBI Taxonomy" id="4465"/>
    <lineage>
        <taxon>Eukaryota</taxon>
        <taxon>Viridiplantae</taxon>
        <taxon>Streptophyta</taxon>
        <taxon>Embryophyta</taxon>
        <taxon>Tracheophyta</taxon>
        <taxon>Spermatophyta</taxon>
        <taxon>Magnoliopsida</taxon>
        <taxon>Liliopsida</taxon>
        <taxon>Acoraceae</taxon>
        <taxon>Acorus</taxon>
    </lineage>
</organism>
<evidence type="ECO:0000256" key="1">
    <source>
        <dbReference type="ARBA" id="ARBA00004123"/>
    </source>
</evidence>
<evidence type="ECO:0000256" key="6">
    <source>
        <dbReference type="SAM" id="MobiDB-lite"/>
    </source>
</evidence>
<dbReference type="GO" id="GO:0070552">
    <property type="term" value="C:BRISC complex"/>
    <property type="evidence" value="ECO:0007669"/>
    <property type="project" value="InterPro"/>
</dbReference>
<evidence type="ECO:0000256" key="5">
    <source>
        <dbReference type="ARBA" id="ARBA00023242"/>
    </source>
</evidence>
<keyword evidence="8" id="KW-1185">Reference proteome</keyword>
<proteinExistence type="predicted"/>
<keyword evidence="3" id="KW-0227">DNA damage</keyword>
<dbReference type="PANTHER" id="PTHR15660">
    <property type="entry name" value="BRISC AND BRCA1-A COMPLEX MEMBER 1"/>
    <property type="match status" value="1"/>
</dbReference>
<comment type="caution">
    <text evidence="7">The sequence shown here is derived from an EMBL/GenBank/DDBJ whole genome shotgun (WGS) entry which is preliminary data.</text>
</comment>
<evidence type="ECO:0000256" key="4">
    <source>
        <dbReference type="ARBA" id="ARBA00023204"/>
    </source>
</evidence>
<evidence type="ECO:0000256" key="3">
    <source>
        <dbReference type="ARBA" id="ARBA00022763"/>
    </source>
</evidence>
<reference evidence="7" key="2">
    <citation type="submission" date="2023-06" db="EMBL/GenBank/DDBJ databases">
        <authorList>
            <person name="Ma L."/>
            <person name="Liu K.-W."/>
            <person name="Li Z."/>
            <person name="Hsiao Y.-Y."/>
            <person name="Qi Y."/>
            <person name="Fu T."/>
            <person name="Tang G."/>
            <person name="Zhang D."/>
            <person name="Sun W.-H."/>
            <person name="Liu D.-K."/>
            <person name="Li Y."/>
            <person name="Chen G.-Z."/>
            <person name="Liu X.-D."/>
            <person name="Liao X.-Y."/>
            <person name="Jiang Y.-T."/>
            <person name="Yu X."/>
            <person name="Hao Y."/>
            <person name="Huang J."/>
            <person name="Zhao X.-W."/>
            <person name="Ke S."/>
            <person name="Chen Y.-Y."/>
            <person name="Wu W.-L."/>
            <person name="Hsu J.-L."/>
            <person name="Lin Y.-F."/>
            <person name="Huang M.-D."/>
            <person name="Li C.-Y."/>
            <person name="Huang L."/>
            <person name="Wang Z.-W."/>
            <person name="Zhao X."/>
            <person name="Zhong W.-Y."/>
            <person name="Peng D.-H."/>
            <person name="Ahmad S."/>
            <person name="Lan S."/>
            <person name="Zhang J.-S."/>
            <person name="Tsai W.-C."/>
            <person name="Van De Peer Y."/>
            <person name="Liu Z.-J."/>
        </authorList>
    </citation>
    <scope>NUCLEOTIDE SEQUENCE</scope>
    <source>
        <strain evidence="7">CP</strain>
        <tissue evidence="7">Leaves</tissue>
    </source>
</reference>
<dbReference type="InterPro" id="IPR026126">
    <property type="entry name" value="BABAM1"/>
</dbReference>
<evidence type="ECO:0008006" key="9">
    <source>
        <dbReference type="Google" id="ProtNLM"/>
    </source>
</evidence>
<feature type="compositionally biased region" description="Basic and acidic residues" evidence="6">
    <location>
        <begin position="1"/>
        <end position="34"/>
    </location>
</feature>
<gene>
    <name evidence="7" type="ORF">QJS10_CPA06g00926</name>
</gene>
<reference evidence="7" key="1">
    <citation type="journal article" date="2023" name="Nat. Commun.">
        <title>Diploid and tetraploid genomes of Acorus and the evolution of monocots.</title>
        <authorList>
            <person name="Ma L."/>
            <person name="Liu K.W."/>
            <person name="Li Z."/>
            <person name="Hsiao Y.Y."/>
            <person name="Qi Y."/>
            <person name="Fu T."/>
            <person name="Tang G.D."/>
            <person name="Zhang D."/>
            <person name="Sun W.H."/>
            <person name="Liu D.K."/>
            <person name="Li Y."/>
            <person name="Chen G.Z."/>
            <person name="Liu X.D."/>
            <person name="Liao X.Y."/>
            <person name="Jiang Y.T."/>
            <person name="Yu X."/>
            <person name="Hao Y."/>
            <person name="Huang J."/>
            <person name="Zhao X.W."/>
            <person name="Ke S."/>
            <person name="Chen Y.Y."/>
            <person name="Wu W.L."/>
            <person name="Hsu J.L."/>
            <person name="Lin Y.F."/>
            <person name="Huang M.D."/>
            <person name="Li C.Y."/>
            <person name="Huang L."/>
            <person name="Wang Z.W."/>
            <person name="Zhao X."/>
            <person name="Zhong W.Y."/>
            <person name="Peng D.H."/>
            <person name="Ahmad S."/>
            <person name="Lan S."/>
            <person name="Zhang J.S."/>
            <person name="Tsai W.C."/>
            <person name="Van de Peer Y."/>
            <person name="Liu Z.J."/>
        </authorList>
    </citation>
    <scope>NUCLEOTIDE SEQUENCE</scope>
    <source>
        <strain evidence="7">CP</strain>
    </source>
</reference>
<evidence type="ECO:0000313" key="7">
    <source>
        <dbReference type="EMBL" id="KAK1314927.1"/>
    </source>
</evidence>
<dbReference type="AlphaFoldDB" id="A0AAV9ENF1"/>
<feature type="region of interest" description="Disordered" evidence="6">
    <location>
        <begin position="1"/>
        <end position="46"/>
    </location>
</feature>
<name>A0AAV9ENF1_ACOCL</name>
<dbReference type="EMBL" id="JAUJYO010000006">
    <property type="protein sequence ID" value="KAK1314927.1"/>
    <property type="molecule type" value="Genomic_DNA"/>
</dbReference>
<keyword evidence="2" id="KW-0963">Cytoplasm</keyword>
<evidence type="ECO:0000313" key="8">
    <source>
        <dbReference type="Proteomes" id="UP001180020"/>
    </source>
</evidence>
<keyword evidence="4" id="KW-0234">DNA repair</keyword>
<dbReference type="CDD" id="cd21502">
    <property type="entry name" value="vWA_BABAM1"/>
    <property type="match status" value="1"/>
</dbReference>
<sequence length="256" mass="28797">MDEKSLLHEKHPSTPREGERDIEIEGMEEREPEGSHAPPPLPPPLYTLPPTRLCSEDILFVIDADVEAKAEMKNSGPRGKPITRLDSIKQAVLLFVHSKLTINPDHRFALASLTQSPAWVCYLTNLFIVAANEGKRCQAESRIFRVILFYCRSSTPPQYKWALGQKNFTLDVIYLHDKPGPENCPQRVYDALVDALDQVSEYDGYIFESGQGLSRTLFRQTCVLLSHPQQRCGQDDIDIPKPLARKSVAAEAGEVQ</sequence>
<dbReference type="PANTHER" id="PTHR15660:SF1">
    <property type="entry name" value="BRISC AND BRCA1-A COMPLEX MEMBER 1"/>
    <property type="match status" value="1"/>
</dbReference>
<accession>A0AAV9ENF1</accession>
<evidence type="ECO:0000256" key="2">
    <source>
        <dbReference type="ARBA" id="ARBA00022490"/>
    </source>
</evidence>
<protein>
    <recommendedName>
        <fullName evidence="9">BRISC and BRCA1-A complex member 1</fullName>
    </recommendedName>
</protein>
<comment type="subcellular location">
    <subcellularLocation>
        <location evidence="1">Nucleus</location>
    </subcellularLocation>
</comment>
<keyword evidence="5" id="KW-0539">Nucleus</keyword>
<feature type="compositionally biased region" description="Pro residues" evidence="6">
    <location>
        <begin position="37"/>
        <end position="46"/>
    </location>
</feature>